<evidence type="ECO:0000256" key="1">
    <source>
        <dbReference type="ARBA" id="ARBA00004651"/>
    </source>
</evidence>
<dbReference type="InterPro" id="IPR033480">
    <property type="entry name" value="sCache_2"/>
</dbReference>
<sequence length="373" mass="43397">MKRYNILTLVSFLFLWANNALPQEMINTVNWPPYIDEKNPKGGFLIEVIDHVLKKANIKYSIVYNPSDRAHKNLNNPDYLATIPYFKSNQDNNLLLPRPFGAVSLVFYQLRGSYIKNYKTLMKYNLGILKSLKSATIFPKNAIIHQSKSYSSLFGLLDKNRTDLVLADRFAAEYFLSDADNRHIRNSVEELSPPHDIKPIYIAFNKNFPHSENFFKRFSNTLNQVIANGELIALYNKYNYKTMSSQLFTEGDIRKLINEAQEYIDTYGETKAFTEFRKSKSKFNYGEIYIFALNTKGILVAHPFPELDGKFVLNLKDKLGFPLIQEFLRVSKEMSEGWVNYWWKNPVTEKIQLKTTYVKQINDHLILGAGIYR</sequence>
<evidence type="ECO:0000256" key="2">
    <source>
        <dbReference type="ARBA" id="ARBA00010333"/>
    </source>
</evidence>
<organism evidence="9 10">
    <name type="scientific">Zooshikella harenae</name>
    <dbReference type="NCBI Taxonomy" id="2827238"/>
    <lineage>
        <taxon>Bacteria</taxon>
        <taxon>Pseudomonadati</taxon>
        <taxon>Pseudomonadota</taxon>
        <taxon>Gammaproteobacteria</taxon>
        <taxon>Oceanospirillales</taxon>
        <taxon>Zooshikellaceae</taxon>
        <taxon>Zooshikella</taxon>
    </lineage>
</organism>
<dbReference type="RefSeq" id="WP_215821594.1">
    <property type="nucleotide sequence ID" value="NZ_JAGSOY010000071.1"/>
</dbReference>
<feature type="domain" description="Single Cache" evidence="8">
    <location>
        <begin position="244"/>
        <end position="325"/>
    </location>
</feature>
<keyword evidence="3" id="KW-1003">Cell membrane</keyword>
<keyword evidence="4" id="KW-0812">Transmembrane</keyword>
<dbReference type="Pfam" id="PF08269">
    <property type="entry name" value="dCache_2"/>
    <property type="match status" value="1"/>
</dbReference>
<evidence type="ECO:0000256" key="5">
    <source>
        <dbReference type="ARBA" id="ARBA00022989"/>
    </source>
</evidence>
<keyword evidence="6" id="KW-0472">Membrane</keyword>
<dbReference type="EMBL" id="JAGSOY010000071">
    <property type="protein sequence ID" value="MBU2713307.1"/>
    <property type="molecule type" value="Genomic_DNA"/>
</dbReference>
<dbReference type="PANTHER" id="PTHR35936:SF25">
    <property type="entry name" value="ABC TRANSPORTER SUBSTRATE-BINDING PROTEIN"/>
    <property type="match status" value="1"/>
</dbReference>
<evidence type="ECO:0000256" key="3">
    <source>
        <dbReference type="ARBA" id="ARBA00022475"/>
    </source>
</evidence>
<gene>
    <name evidence="9" type="ORF">KCG35_19750</name>
</gene>
<accession>A0ABS5ZJZ0</accession>
<reference evidence="9 10" key="1">
    <citation type="submission" date="2021-04" db="EMBL/GenBank/DDBJ databases">
        <authorList>
            <person name="Pira H."/>
            <person name="Risdian C."/>
            <person name="Wink J."/>
        </authorList>
    </citation>
    <scope>NUCLEOTIDE SEQUENCE [LARGE SCALE GENOMIC DNA]</scope>
    <source>
        <strain evidence="9 10">WH53</strain>
    </source>
</reference>
<evidence type="ECO:0000313" key="10">
    <source>
        <dbReference type="Proteomes" id="UP000690515"/>
    </source>
</evidence>
<evidence type="ECO:0000256" key="4">
    <source>
        <dbReference type="ARBA" id="ARBA00022692"/>
    </source>
</evidence>
<dbReference type="SMART" id="SM01049">
    <property type="entry name" value="Cache_2"/>
    <property type="match status" value="1"/>
</dbReference>
<dbReference type="Gene3D" id="3.30.450.20">
    <property type="entry name" value="PAS domain"/>
    <property type="match status" value="1"/>
</dbReference>
<evidence type="ECO:0000313" key="9">
    <source>
        <dbReference type="EMBL" id="MBU2713307.1"/>
    </source>
</evidence>
<dbReference type="SUPFAM" id="SSF53850">
    <property type="entry name" value="Periplasmic binding protein-like II"/>
    <property type="match status" value="1"/>
</dbReference>
<feature type="signal peptide" evidence="7">
    <location>
        <begin position="1"/>
        <end position="22"/>
    </location>
</feature>
<evidence type="ECO:0000259" key="8">
    <source>
        <dbReference type="SMART" id="SM01049"/>
    </source>
</evidence>
<comment type="caution">
    <text evidence="9">The sequence shown here is derived from an EMBL/GenBank/DDBJ whole genome shotgun (WGS) entry which is preliminary data.</text>
</comment>
<keyword evidence="7" id="KW-0732">Signal</keyword>
<dbReference type="Gene3D" id="3.40.190.10">
    <property type="entry name" value="Periplasmic binding protein-like II"/>
    <property type="match status" value="2"/>
</dbReference>
<keyword evidence="10" id="KW-1185">Reference proteome</keyword>
<dbReference type="Proteomes" id="UP000690515">
    <property type="component" value="Unassembled WGS sequence"/>
</dbReference>
<comment type="similarity">
    <text evidence="2">Belongs to the bacterial solute-binding protein 3 family.</text>
</comment>
<evidence type="ECO:0000256" key="6">
    <source>
        <dbReference type="ARBA" id="ARBA00023136"/>
    </source>
</evidence>
<feature type="chain" id="PRO_5045757451" evidence="7">
    <location>
        <begin position="23"/>
        <end position="373"/>
    </location>
</feature>
<name>A0ABS5ZJZ0_9GAMM</name>
<protein>
    <submittedName>
        <fullName evidence="9">Cache domain-containing protein</fullName>
    </submittedName>
</protein>
<evidence type="ECO:0000256" key="7">
    <source>
        <dbReference type="SAM" id="SignalP"/>
    </source>
</evidence>
<dbReference type="PANTHER" id="PTHR35936">
    <property type="entry name" value="MEMBRANE-BOUND LYTIC MUREIN TRANSGLYCOSYLASE F"/>
    <property type="match status" value="1"/>
</dbReference>
<comment type="subcellular location">
    <subcellularLocation>
        <location evidence="1">Cell membrane</location>
        <topology evidence="1">Multi-pass membrane protein</topology>
    </subcellularLocation>
</comment>
<dbReference type="InterPro" id="IPR004010">
    <property type="entry name" value="Double_Cache_2"/>
</dbReference>
<keyword evidence="5" id="KW-1133">Transmembrane helix</keyword>
<proteinExistence type="inferred from homology"/>